<dbReference type="InterPro" id="IPR006530">
    <property type="entry name" value="YD"/>
</dbReference>
<keyword evidence="1" id="KW-0677">Repeat</keyword>
<name>A0A4R3YBT4_9PROT</name>
<accession>A0A4R3YBT4</accession>
<feature type="non-terminal residue" evidence="6">
    <location>
        <position position="2052"/>
    </location>
</feature>
<evidence type="ECO:0000259" key="4">
    <source>
        <dbReference type="Pfam" id="PF20148"/>
    </source>
</evidence>
<organism evidence="6 7">
    <name type="scientific">Sulfurirhabdus autotrophica</name>
    <dbReference type="NCBI Taxonomy" id="1706046"/>
    <lineage>
        <taxon>Bacteria</taxon>
        <taxon>Pseudomonadati</taxon>
        <taxon>Pseudomonadota</taxon>
        <taxon>Betaproteobacteria</taxon>
        <taxon>Nitrosomonadales</taxon>
        <taxon>Sulfuricellaceae</taxon>
        <taxon>Sulfurirhabdus</taxon>
    </lineage>
</organism>
<dbReference type="EMBL" id="SMCO01000004">
    <property type="protein sequence ID" value="TCV88214.1"/>
    <property type="molecule type" value="Genomic_DNA"/>
</dbReference>
<evidence type="ECO:0000313" key="7">
    <source>
        <dbReference type="Proteomes" id="UP000295367"/>
    </source>
</evidence>
<dbReference type="InterPro" id="IPR002931">
    <property type="entry name" value="Transglutaminase-like"/>
</dbReference>
<dbReference type="InterPro" id="IPR031325">
    <property type="entry name" value="RHS_repeat"/>
</dbReference>
<dbReference type="InterPro" id="IPR038765">
    <property type="entry name" value="Papain-like_cys_pep_sf"/>
</dbReference>
<dbReference type="InterPro" id="IPR056823">
    <property type="entry name" value="TEN-like_YD-shell"/>
</dbReference>
<feature type="chain" id="PRO_5020592341" evidence="2">
    <location>
        <begin position="27"/>
        <end position="2052"/>
    </location>
</feature>
<dbReference type="Gene3D" id="3.10.620.30">
    <property type="match status" value="1"/>
</dbReference>
<dbReference type="Pfam" id="PF05593">
    <property type="entry name" value="RHS_repeat"/>
    <property type="match status" value="2"/>
</dbReference>
<sequence length="2052" mass="221053">MSLFVRRAPACLLGILFSLASFTAGAAHTDHAPIPDAVVQKLVKQPASAAPSFAETLNKDLDDLAEIARPVAERAARALSASEQKSAGESQRMLAAGKRAELAGLRSQAREEFGKTRQRLVALGLAGKVKAWDGLLANAEQRFDRLDKALVDVDVADGNGRQRAFRHLQAELKAVRGDEAARNMGVGELPGPTFRHDVTPVARPVEPSNQLPKYLASRAPANNVYAFLGNTLLAAVPATPPEAVSCGYVKTQDLAATADAPQTTQIQKLAEQLGYSPARIFEYVSNNIQFEPYYGSLKGAMGALNTKAGGPTDQASLLIALLRASNIPARYVRGTVKITDPSPTSPAADGGRMARWVGAKSYAGAAAILAAGKFNTTLFHNSALQNNAVQFQHVWVEACVPYGRYRGAAVDNSGERWIPLDPSFKDKSYQAGIATSVSFDYPGYLAARTNGPDSLPQEAYAQQVQTIVRNANPDATVGDVPYKGTQNPLTVDILPASLPFEVVNFTNWPSTTSPEAYQLPPDHRYRFSISGLGLASPYNLYLPDVALSRVTLSFKGATQGDQTLLDAWRTDNNTSSAIPLCNTVSVVPVLRVEGQDKGISGAAVDLCSTKNALSLSVFLDEFSGTAQTVNYNNIGAANLLALQGYAFQGSDAVLAQRAAILLANVNNTPNPNATADTLDSTEGEFLNLVGLKYMRYISDAAKKVGGINGGSGESGNHMGLASSQIKVQYLFDLPFAVNRAGFLVDMPGVISRDVDLSTGSPVWATFKLAGYAGSAYEAYVWQENAHLDAVSTIRGLQYANEPVQNIGNVIINSANWSSVRPLLSVYPGATADDCSYSLATLQYPRCMIDSPNTTDTTKPVGILGLVNLGYSITLPKSLIQYGDWKGYVFASERSVANPSDTICNGVFCASYAINKLSGGATINTLISSLFSPTLNTGFYATQESPAYLQQISNPFGGTNNSTLANGPPVTAGGDPVNMASGNMYHTERDITIKGRGGLPMVFERSYNSRQPVDGPLGYGWTHSFNHSLKFYGVEGGAAKVSWIDGTGAEKFFATTGQTGGNLAVGVIPSPAGVFVTFQRKADGSYTLREKNGLTYQFETATGPSGVPGPATIPVTARLQSITDRNGNALNLSYSASCGNNLCSVTDALGHALTFTYVGSHLTQIQDFTGRQYQYGYTDGSGNLTSFKNPLSVANATTLPPVTYSYYTSVDGTSLNHLMKQYILPRRNGMKFEYYANGRTFRHTVVNTDGSLSADQINSFAYNDFRRESFQVNERGLERHFFFDPNGNPLKIVEENGAEHSYQYNQSGQPFSRTAKTDPQGLFTQYAYDASGNVTQITTPRNATVKFFDFTAYNQPRRIQDARGNWTILRYDPAGNLSDSIRTVATYTPSTCSGECAIPAAAQILSWSVNGYDNHGNLTSSKRVRDFAGQIANNTPTSTTGPIVAYTFDANQLNATTVARTGIKNTDASPSTQSAALGYDPLGRLITGIDTDWYPTSFTYDTVDRIIQATDRLGKLRDYQFDANGNPVGQKLKVDLYGTQTLVDSSAARYDDADRLQAATDAGGNVTGYSYDATGNVVSVTNPDNYSIGIGYDAANRAVLAYDQENNAVSSSRDADGKVRSITDPNGNTVSNTYWDATRDGRLKTVSSPAIQSYTSGRTLQYDYDENGNVTSLTEIPAGGSGLSNRATTSQYDELNRPTRIVGPQYTDAAFGAVCPVTVYSYDSLSRRTQVKAGYTPSPCTSAAADITKVQETLAFDDFNRKTRSTDALGKFWSIVYDANNNATSVSDAKNQITSFTWDTGHQLLSRTEQGGRKTTYQRNVLGQLIQTVHPEATTTFGYDNTHRLASVIDSRGLKNLSYSWSPGGLLNHLTDSDGRITSYLYDPVGRLAGVTAPNNDTVTYRFDAGGRLTERWLANNASARYAYNADNSLKQLVNRNTASTILSQHDYTYDGVGNRASQTENIGGSTLNYAYSYDELKRLTQVTNGTAAQQENDSYDPWNNRTLKSIGNPVTSTLAYKYDNVNQLTEIHNGTLTGTLQATLGYDNNGNLQSDG</sequence>
<comment type="caution">
    <text evidence="6">The sequence shown here is derived from an EMBL/GenBank/DDBJ whole genome shotgun (WGS) entry which is preliminary data.</text>
</comment>
<evidence type="ECO:0000313" key="6">
    <source>
        <dbReference type="EMBL" id="TCV88214.1"/>
    </source>
</evidence>
<feature type="signal peptide" evidence="2">
    <location>
        <begin position="1"/>
        <end position="26"/>
    </location>
</feature>
<gene>
    <name evidence="6" type="ORF">EDC63_104171</name>
</gene>
<feature type="domain" description="DUF6531" evidence="4">
    <location>
        <begin position="973"/>
        <end position="1050"/>
    </location>
</feature>
<reference evidence="6 7" key="1">
    <citation type="submission" date="2019-03" db="EMBL/GenBank/DDBJ databases">
        <title>Genomic Encyclopedia of Type Strains, Phase IV (KMG-IV): sequencing the most valuable type-strain genomes for metagenomic binning, comparative biology and taxonomic classification.</title>
        <authorList>
            <person name="Goeker M."/>
        </authorList>
    </citation>
    <scope>NUCLEOTIDE SEQUENCE [LARGE SCALE GENOMIC DNA]</scope>
    <source>
        <strain evidence="6 7">DSM 100309</strain>
    </source>
</reference>
<dbReference type="SUPFAM" id="SSF54001">
    <property type="entry name" value="Cysteine proteinases"/>
    <property type="match status" value="1"/>
</dbReference>
<keyword evidence="2" id="KW-0732">Signal</keyword>
<evidence type="ECO:0000256" key="1">
    <source>
        <dbReference type="ARBA" id="ARBA00022737"/>
    </source>
</evidence>
<feature type="domain" description="Teneurin-like YD-shell" evidence="5">
    <location>
        <begin position="1771"/>
        <end position="1900"/>
    </location>
</feature>
<dbReference type="Gene3D" id="2.180.10.10">
    <property type="entry name" value="RHS repeat-associated core"/>
    <property type="match status" value="3"/>
</dbReference>
<dbReference type="InterPro" id="IPR050708">
    <property type="entry name" value="T6SS_VgrG/RHS"/>
</dbReference>
<protein>
    <submittedName>
        <fullName evidence="6">YD repeat-containing protein</fullName>
    </submittedName>
</protein>
<evidence type="ECO:0000259" key="5">
    <source>
        <dbReference type="Pfam" id="PF25023"/>
    </source>
</evidence>
<dbReference type="RefSeq" id="WP_165922934.1">
    <property type="nucleotide sequence ID" value="NZ_SMCO01000004.1"/>
</dbReference>
<dbReference type="Pfam" id="PF20148">
    <property type="entry name" value="DUF6531"/>
    <property type="match status" value="1"/>
</dbReference>
<dbReference type="Pfam" id="PF01841">
    <property type="entry name" value="Transglut_core"/>
    <property type="match status" value="1"/>
</dbReference>
<feature type="domain" description="Transglutaminase-like" evidence="3">
    <location>
        <begin position="275"/>
        <end position="422"/>
    </location>
</feature>
<dbReference type="NCBIfam" id="TIGR01643">
    <property type="entry name" value="YD_repeat_2x"/>
    <property type="match status" value="5"/>
</dbReference>
<proteinExistence type="predicted"/>
<evidence type="ECO:0000259" key="3">
    <source>
        <dbReference type="Pfam" id="PF01841"/>
    </source>
</evidence>
<dbReference type="PANTHER" id="PTHR32305:SF15">
    <property type="entry name" value="PROTEIN RHSA-RELATED"/>
    <property type="match status" value="1"/>
</dbReference>
<keyword evidence="7" id="KW-1185">Reference proteome</keyword>
<dbReference type="PANTHER" id="PTHR32305">
    <property type="match status" value="1"/>
</dbReference>
<dbReference type="InterPro" id="IPR045351">
    <property type="entry name" value="DUF6531"/>
</dbReference>
<dbReference type="Proteomes" id="UP000295367">
    <property type="component" value="Unassembled WGS sequence"/>
</dbReference>
<dbReference type="Pfam" id="PF25023">
    <property type="entry name" value="TEN_YD-shell"/>
    <property type="match status" value="1"/>
</dbReference>
<evidence type="ECO:0000256" key="2">
    <source>
        <dbReference type="SAM" id="SignalP"/>
    </source>
</evidence>